<proteinExistence type="predicted"/>
<comment type="caution">
    <text evidence="1">The sequence shown here is derived from an EMBL/GenBank/DDBJ whole genome shotgun (WGS) entry which is preliminary data.</text>
</comment>
<evidence type="ECO:0008006" key="3">
    <source>
        <dbReference type="Google" id="ProtNLM"/>
    </source>
</evidence>
<evidence type="ECO:0000313" key="2">
    <source>
        <dbReference type="Proteomes" id="UP000237105"/>
    </source>
</evidence>
<dbReference type="AlphaFoldDB" id="A0A2P5AHE4"/>
<gene>
    <name evidence="1" type="ORF">PanWU01x14_332170</name>
</gene>
<name>A0A2P5AHE4_PARAD</name>
<keyword evidence="2" id="KW-1185">Reference proteome</keyword>
<dbReference type="Pfam" id="PF14223">
    <property type="entry name" value="Retrotran_gag_2"/>
    <property type="match status" value="1"/>
</dbReference>
<protein>
    <recommendedName>
        <fullName evidence="3">UBN2 domain-containing protein</fullName>
    </recommendedName>
</protein>
<dbReference type="PANTHER" id="PTHR34676:SF17">
    <property type="entry name" value="OS06G0684500 PROTEIN"/>
    <property type="match status" value="1"/>
</dbReference>
<sequence>MSYQRTNSMKEIRINIFTRNYELFKMEKDESVSQMFTRFTSIINSLGTLEKTFPNSELMSKILRSLPRVYKSKMVAIQEAKDLRKLTLEELIGSLMTHEILMKETNEDEGEEKKKKRITLKVALQESNEEEEEFTNSELEDIVLLKCTIST</sequence>
<dbReference type="OrthoDB" id="851096at2759"/>
<organism evidence="1 2">
    <name type="scientific">Parasponia andersonii</name>
    <name type="common">Sponia andersonii</name>
    <dbReference type="NCBI Taxonomy" id="3476"/>
    <lineage>
        <taxon>Eukaryota</taxon>
        <taxon>Viridiplantae</taxon>
        <taxon>Streptophyta</taxon>
        <taxon>Embryophyta</taxon>
        <taxon>Tracheophyta</taxon>
        <taxon>Spermatophyta</taxon>
        <taxon>Magnoliopsida</taxon>
        <taxon>eudicotyledons</taxon>
        <taxon>Gunneridae</taxon>
        <taxon>Pentapetalae</taxon>
        <taxon>rosids</taxon>
        <taxon>fabids</taxon>
        <taxon>Rosales</taxon>
        <taxon>Cannabaceae</taxon>
        <taxon>Parasponia</taxon>
    </lineage>
</organism>
<dbReference type="PANTHER" id="PTHR34676">
    <property type="entry name" value="DUF4219 DOMAIN-CONTAINING PROTEIN-RELATED"/>
    <property type="match status" value="1"/>
</dbReference>
<evidence type="ECO:0000313" key="1">
    <source>
        <dbReference type="EMBL" id="PON35969.1"/>
    </source>
</evidence>
<accession>A0A2P5AHE4</accession>
<dbReference type="EMBL" id="JXTB01000589">
    <property type="protein sequence ID" value="PON35969.1"/>
    <property type="molecule type" value="Genomic_DNA"/>
</dbReference>
<reference evidence="2" key="1">
    <citation type="submission" date="2016-06" db="EMBL/GenBank/DDBJ databases">
        <title>Parallel loss of symbiosis genes in relatives of nitrogen-fixing non-legume Parasponia.</title>
        <authorList>
            <person name="Van Velzen R."/>
            <person name="Holmer R."/>
            <person name="Bu F."/>
            <person name="Rutten L."/>
            <person name="Van Zeijl A."/>
            <person name="Liu W."/>
            <person name="Santuari L."/>
            <person name="Cao Q."/>
            <person name="Sharma T."/>
            <person name="Shen D."/>
            <person name="Roswanjaya Y."/>
            <person name="Wardhani T."/>
            <person name="Kalhor M.S."/>
            <person name="Jansen J."/>
            <person name="Van den Hoogen J."/>
            <person name="Gungor B."/>
            <person name="Hartog M."/>
            <person name="Hontelez J."/>
            <person name="Verver J."/>
            <person name="Yang W.-C."/>
            <person name="Schijlen E."/>
            <person name="Repin R."/>
            <person name="Schilthuizen M."/>
            <person name="Schranz E."/>
            <person name="Heidstra R."/>
            <person name="Miyata K."/>
            <person name="Fedorova E."/>
            <person name="Kohlen W."/>
            <person name="Bisseling T."/>
            <person name="Smit S."/>
            <person name="Geurts R."/>
        </authorList>
    </citation>
    <scope>NUCLEOTIDE SEQUENCE [LARGE SCALE GENOMIC DNA]</scope>
    <source>
        <strain evidence="2">cv. WU1-14</strain>
    </source>
</reference>
<dbReference type="Proteomes" id="UP000237105">
    <property type="component" value="Unassembled WGS sequence"/>
</dbReference>